<keyword evidence="1" id="KW-1133">Transmembrane helix</keyword>
<name>A0A0A9A455_ARUDO</name>
<keyword evidence="1" id="KW-0812">Transmembrane</keyword>
<keyword evidence="1" id="KW-0472">Membrane</keyword>
<evidence type="ECO:0000313" key="2">
    <source>
        <dbReference type="EMBL" id="JAD46439.1"/>
    </source>
</evidence>
<reference evidence="2" key="2">
    <citation type="journal article" date="2015" name="Data Brief">
        <title>Shoot transcriptome of the giant reed, Arundo donax.</title>
        <authorList>
            <person name="Barrero R.A."/>
            <person name="Guerrero F.D."/>
            <person name="Moolhuijzen P."/>
            <person name="Goolsby J.A."/>
            <person name="Tidwell J."/>
            <person name="Bellgard S.E."/>
            <person name="Bellgard M.I."/>
        </authorList>
    </citation>
    <scope>NUCLEOTIDE SEQUENCE</scope>
    <source>
        <tissue evidence="2">Shoot tissue taken approximately 20 cm above the soil surface</tissue>
    </source>
</reference>
<protein>
    <submittedName>
        <fullName evidence="2">Uncharacterized protein</fullName>
    </submittedName>
</protein>
<accession>A0A0A9A455</accession>
<reference evidence="2" key="1">
    <citation type="submission" date="2014-09" db="EMBL/GenBank/DDBJ databases">
        <authorList>
            <person name="Magalhaes I.L.F."/>
            <person name="Oliveira U."/>
            <person name="Santos F.R."/>
            <person name="Vidigal T.H.D.A."/>
            <person name="Brescovit A.D."/>
            <person name="Santos A.J."/>
        </authorList>
    </citation>
    <scope>NUCLEOTIDE SEQUENCE</scope>
    <source>
        <tissue evidence="2">Shoot tissue taken approximately 20 cm above the soil surface</tissue>
    </source>
</reference>
<dbReference type="EMBL" id="GBRH01251456">
    <property type="protein sequence ID" value="JAD46439.1"/>
    <property type="molecule type" value="Transcribed_RNA"/>
</dbReference>
<evidence type="ECO:0000256" key="1">
    <source>
        <dbReference type="SAM" id="Phobius"/>
    </source>
</evidence>
<proteinExistence type="predicted"/>
<sequence>MCYGIRYLFLYLLSVTYVLQINCLRKTINIVYM</sequence>
<organism evidence="2">
    <name type="scientific">Arundo donax</name>
    <name type="common">Giant reed</name>
    <name type="synonym">Donax arundinaceus</name>
    <dbReference type="NCBI Taxonomy" id="35708"/>
    <lineage>
        <taxon>Eukaryota</taxon>
        <taxon>Viridiplantae</taxon>
        <taxon>Streptophyta</taxon>
        <taxon>Embryophyta</taxon>
        <taxon>Tracheophyta</taxon>
        <taxon>Spermatophyta</taxon>
        <taxon>Magnoliopsida</taxon>
        <taxon>Liliopsida</taxon>
        <taxon>Poales</taxon>
        <taxon>Poaceae</taxon>
        <taxon>PACMAD clade</taxon>
        <taxon>Arundinoideae</taxon>
        <taxon>Arundineae</taxon>
        <taxon>Arundo</taxon>
    </lineage>
</organism>
<feature type="transmembrane region" description="Helical" evidence="1">
    <location>
        <begin position="6"/>
        <end position="24"/>
    </location>
</feature>
<dbReference type="AlphaFoldDB" id="A0A0A9A455"/>